<evidence type="ECO:0000256" key="2">
    <source>
        <dbReference type="SAM" id="Phobius"/>
    </source>
</evidence>
<keyword evidence="2" id="KW-1133">Transmembrane helix</keyword>
<dbReference type="Gene3D" id="3.30.530.20">
    <property type="match status" value="1"/>
</dbReference>
<reference evidence="3 4" key="1">
    <citation type="submission" date="2024-02" db="EMBL/GenBank/DDBJ databases">
        <title>Expansion and revision of Xanthobacter and proposal of Roseixanthobacter gen. nov.</title>
        <authorList>
            <person name="Soltysiak M.P.M."/>
            <person name="Jalihal A."/>
            <person name="Ory A."/>
            <person name="Chrisophersen C."/>
            <person name="Lee A.D."/>
            <person name="Boulton J."/>
            <person name="Springer M."/>
        </authorList>
    </citation>
    <scope>NUCLEOTIDE SEQUENCE [LARGE SCALE GENOMIC DNA]</scope>
    <source>
        <strain evidence="3 4">CB5</strain>
    </source>
</reference>
<evidence type="ECO:0000256" key="1">
    <source>
        <dbReference type="SAM" id="MobiDB-lite"/>
    </source>
</evidence>
<dbReference type="Pfam" id="PF06240">
    <property type="entry name" value="COXG"/>
    <property type="match status" value="1"/>
</dbReference>
<feature type="compositionally biased region" description="Low complexity" evidence="1">
    <location>
        <begin position="169"/>
        <end position="181"/>
    </location>
</feature>
<accession>A0ABW6ZFL8</accession>
<protein>
    <submittedName>
        <fullName evidence="3">Carbon monoxide dehydrogenase subunit G</fullName>
    </submittedName>
</protein>
<dbReference type="InterPro" id="IPR010419">
    <property type="entry name" value="CO_DH_gsu"/>
</dbReference>
<dbReference type="SUPFAM" id="SSF55961">
    <property type="entry name" value="Bet v1-like"/>
    <property type="match status" value="1"/>
</dbReference>
<evidence type="ECO:0000313" key="4">
    <source>
        <dbReference type="Proteomes" id="UP001604043"/>
    </source>
</evidence>
<dbReference type="CDD" id="cd05018">
    <property type="entry name" value="CoxG"/>
    <property type="match status" value="1"/>
</dbReference>
<feature type="region of interest" description="Disordered" evidence="1">
    <location>
        <begin position="154"/>
        <end position="183"/>
    </location>
</feature>
<dbReference type="InterPro" id="IPR023393">
    <property type="entry name" value="START-like_dom_sf"/>
</dbReference>
<evidence type="ECO:0000313" key="3">
    <source>
        <dbReference type="EMBL" id="MFG1252592.1"/>
    </source>
</evidence>
<keyword evidence="2" id="KW-0812">Transmembrane</keyword>
<dbReference type="EMBL" id="JBAFUR010000002">
    <property type="protein sequence ID" value="MFG1252592.1"/>
    <property type="molecule type" value="Genomic_DNA"/>
</dbReference>
<feature type="transmembrane region" description="Helical" evidence="2">
    <location>
        <begin position="195"/>
        <end position="216"/>
    </location>
</feature>
<proteinExistence type="predicted"/>
<sequence>MDMSGEQLIPAPREVVWQALNDPEILKLCIPGCQELVKSSDTQMSARVVLKVGPVSARFEGAVTLSDLDPPNGYRISGEGQGGMAGFAKGEARVTLEAAGADTILRYEVNAQVGGKLAQLGARLIDATAKQMSGAFFKRFAQEIIARRTLGQGDAPASAAMPPPPPTTAAPVAHSLGAPSAAAPPPHAVSAGMRLAGLGIFAASLVASAYFLSGAGEHGGRTGVSPDFSAAVILLLTAGLGYLLGRLQGVVTTVVTIRHEAS</sequence>
<keyword evidence="4" id="KW-1185">Reference proteome</keyword>
<comment type="caution">
    <text evidence="3">The sequence shown here is derived from an EMBL/GenBank/DDBJ whole genome shotgun (WGS) entry which is preliminary data.</text>
</comment>
<keyword evidence="2" id="KW-0472">Membrane</keyword>
<organism evidence="3 4">
    <name type="scientific">Xanthobacter aminoxidans</name>
    <dbReference type="NCBI Taxonomy" id="186280"/>
    <lineage>
        <taxon>Bacteria</taxon>
        <taxon>Pseudomonadati</taxon>
        <taxon>Pseudomonadota</taxon>
        <taxon>Alphaproteobacteria</taxon>
        <taxon>Hyphomicrobiales</taxon>
        <taxon>Xanthobacteraceae</taxon>
        <taxon>Xanthobacter</taxon>
    </lineage>
</organism>
<dbReference type="Proteomes" id="UP001604043">
    <property type="component" value="Unassembled WGS sequence"/>
</dbReference>
<dbReference type="RefSeq" id="WP_051678704.1">
    <property type="nucleotide sequence ID" value="NZ_JBAFUR010000002.1"/>
</dbReference>
<gene>
    <name evidence="3" type="ORF">V5F30_10285</name>
</gene>
<dbReference type="PANTHER" id="PTHR38588:SF1">
    <property type="entry name" value="BLL0334 PROTEIN"/>
    <property type="match status" value="1"/>
</dbReference>
<feature type="transmembrane region" description="Helical" evidence="2">
    <location>
        <begin position="228"/>
        <end position="245"/>
    </location>
</feature>
<dbReference type="PANTHER" id="PTHR38588">
    <property type="entry name" value="BLL0334 PROTEIN"/>
    <property type="match status" value="1"/>
</dbReference>
<name>A0ABW6ZFL8_9HYPH</name>